<keyword evidence="3" id="KW-1185">Reference proteome</keyword>
<evidence type="ECO:0000313" key="2">
    <source>
        <dbReference type="EMBL" id="RDX56125.1"/>
    </source>
</evidence>
<feature type="compositionally biased region" description="Low complexity" evidence="1">
    <location>
        <begin position="66"/>
        <end position="76"/>
    </location>
</feature>
<organism evidence="2 3">
    <name type="scientific">Lentinus brumalis</name>
    <dbReference type="NCBI Taxonomy" id="2498619"/>
    <lineage>
        <taxon>Eukaryota</taxon>
        <taxon>Fungi</taxon>
        <taxon>Dikarya</taxon>
        <taxon>Basidiomycota</taxon>
        <taxon>Agaricomycotina</taxon>
        <taxon>Agaricomycetes</taxon>
        <taxon>Polyporales</taxon>
        <taxon>Polyporaceae</taxon>
        <taxon>Lentinus</taxon>
    </lineage>
</organism>
<feature type="compositionally biased region" description="Low complexity" evidence="1">
    <location>
        <begin position="158"/>
        <end position="167"/>
    </location>
</feature>
<accession>A0A371DUF3</accession>
<reference evidence="2 3" key="1">
    <citation type="journal article" date="2018" name="Biotechnol. Biofuels">
        <title>Integrative visual omics of the white-rot fungus Polyporus brumalis exposes the biotechnological potential of its oxidative enzymes for delignifying raw plant biomass.</title>
        <authorList>
            <person name="Miyauchi S."/>
            <person name="Rancon A."/>
            <person name="Drula E."/>
            <person name="Hage H."/>
            <person name="Chaduli D."/>
            <person name="Favel A."/>
            <person name="Grisel S."/>
            <person name="Henrissat B."/>
            <person name="Herpoel-Gimbert I."/>
            <person name="Ruiz-Duenas F.J."/>
            <person name="Chevret D."/>
            <person name="Hainaut M."/>
            <person name="Lin J."/>
            <person name="Wang M."/>
            <person name="Pangilinan J."/>
            <person name="Lipzen A."/>
            <person name="Lesage-Meessen L."/>
            <person name="Navarro D."/>
            <person name="Riley R."/>
            <person name="Grigoriev I.V."/>
            <person name="Zhou S."/>
            <person name="Raouche S."/>
            <person name="Rosso M.N."/>
        </authorList>
    </citation>
    <scope>NUCLEOTIDE SEQUENCE [LARGE SCALE GENOMIC DNA]</scope>
    <source>
        <strain evidence="2 3">BRFM 1820</strain>
    </source>
</reference>
<name>A0A371DUF3_9APHY</name>
<dbReference type="AlphaFoldDB" id="A0A371DUF3"/>
<dbReference type="Proteomes" id="UP000256964">
    <property type="component" value="Unassembled WGS sequence"/>
</dbReference>
<gene>
    <name evidence="2" type="ORF">OH76DRAFT_1414566</name>
</gene>
<protein>
    <submittedName>
        <fullName evidence="2">Uncharacterized protein</fullName>
    </submittedName>
</protein>
<evidence type="ECO:0000313" key="3">
    <source>
        <dbReference type="Proteomes" id="UP000256964"/>
    </source>
</evidence>
<proteinExistence type="predicted"/>
<dbReference type="OrthoDB" id="3269308at2759"/>
<evidence type="ECO:0000256" key="1">
    <source>
        <dbReference type="SAM" id="MobiDB-lite"/>
    </source>
</evidence>
<feature type="region of interest" description="Disordered" evidence="1">
    <location>
        <begin position="1"/>
        <end position="93"/>
    </location>
</feature>
<dbReference type="EMBL" id="KZ857381">
    <property type="protein sequence ID" value="RDX56125.1"/>
    <property type="molecule type" value="Genomic_DNA"/>
</dbReference>
<feature type="region of interest" description="Disordered" evidence="1">
    <location>
        <begin position="134"/>
        <end position="167"/>
    </location>
</feature>
<feature type="compositionally biased region" description="Polar residues" evidence="1">
    <location>
        <begin position="77"/>
        <end position="88"/>
    </location>
</feature>
<sequence>MPPRAASPIGERVRKRRRGMGEDDVADNAIAEPTSTIPQSVPVLPSIDQDTPTPPSTPPFLHGELSSAPSTPATSTDGSTLPTPQDSPAGQGIRENVSQKQSLAGMNTIAAIAGLQTPPIPTGFSLQRDVVGPQLTQPATSSGTSGTGPDTVATSEQTPTATSTAPPTAVVVPNLPAPPAVAAVPAAAVPAAAVPAAAVPAAAFHAPLLPPLTLAPAPATATQVHPPPVAFQAQLPMALAQAQGNPPLPPAGVIGLAPAGPQVLPGFEDIPIAVQQLALQITGTSLPNQHIYSVTQLPLRLDWGRGRMERRLCEPGNTPTFLRFTGRVRTSWFFDRSGKPQSRVNVGLHLLLDTEEAAIQTLYRKAQPPAAPTYHDAYSHQRLQVLPFKNVFDARDGVLAKTEDRRLNAVDFTDNDVIAVDAEFTRWRKTRATTWSEFTVGFELSTIYLLWDST</sequence>